<gene>
    <name evidence="5" type="ORF">PEPS_25740</name>
</gene>
<dbReference type="SUPFAM" id="SSF103088">
    <property type="entry name" value="OmpA-like"/>
    <property type="match status" value="1"/>
</dbReference>
<feature type="chain" id="PRO_5045664806" description="OmpA-like domain-containing protein" evidence="3">
    <location>
        <begin position="23"/>
        <end position="252"/>
    </location>
</feature>
<keyword evidence="1" id="KW-0472">Membrane</keyword>
<dbReference type="PROSITE" id="PS51257">
    <property type="entry name" value="PROKAR_LIPOPROTEIN"/>
    <property type="match status" value="1"/>
</dbReference>
<dbReference type="InterPro" id="IPR050330">
    <property type="entry name" value="Bact_OuterMem_StrucFunc"/>
</dbReference>
<evidence type="ECO:0000313" key="5">
    <source>
        <dbReference type="EMBL" id="BDD00294.1"/>
    </source>
</evidence>
<proteinExistence type="predicted"/>
<dbReference type="Gene3D" id="3.30.1330.60">
    <property type="entry name" value="OmpA-like domain"/>
    <property type="match status" value="1"/>
</dbReference>
<dbReference type="PROSITE" id="PS51123">
    <property type="entry name" value="OMPA_2"/>
    <property type="match status" value="1"/>
</dbReference>
<dbReference type="InterPro" id="IPR006665">
    <property type="entry name" value="OmpA-like"/>
</dbReference>
<evidence type="ECO:0000259" key="4">
    <source>
        <dbReference type="PROSITE" id="PS51123"/>
    </source>
</evidence>
<feature type="domain" description="OmpA-like" evidence="4">
    <location>
        <begin position="135"/>
        <end position="250"/>
    </location>
</feature>
<organism evidence="5 6">
    <name type="scientific">Persicobacter psychrovividus</name>
    <dbReference type="NCBI Taxonomy" id="387638"/>
    <lineage>
        <taxon>Bacteria</taxon>
        <taxon>Pseudomonadati</taxon>
        <taxon>Bacteroidota</taxon>
        <taxon>Cytophagia</taxon>
        <taxon>Cytophagales</taxon>
        <taxon>Persicobacteraceae</taxon>
        <taxon>Persicobacter</taxon>
    </lineage>
</organism>
<feature type="region of interest" description="Disordered" evidence="2">
    <location>
        <begin position="81"/>
        <end position="102"/>
    </location>
</feature>
<protein>
    <recommendedName>
        <fullName evidence="4">OmpA-like domain-containing protein</fullName>
    </recommendedName>
</protein>
<name>A0ABM7VH71_9BACT</name>
<dbReference type="PANTHER" id="PTHR30329:SF21">
    <property type="entry name" value="LIPOPROTEIN YIAD-RELATED"/>
    <property type="match status" value="1"/>
</dbReference>
<accession>A0ABM7VH71</accession>
<dbReference type="InterPro" id="IPR036737">
    <property type="entry name" value="OmpA-like_sf"/>
</dbReference>
<keyword evidence="6" id="KW-1185">Reference proteome</keyword>
<dbReference type="RefSeq" id="WP_338397247.1">
    <property type="nucleotide sequence ID" value="NZ_AP025292.1"/>
</dbReference>
<evidence type="ECO:0000256" key="1">
    <source>
        <dbReference type="PROSITE-ProRule" id="PRU00473"/>
    </source>
</evidence>
<dbReference type="Proteomes" id="UP001354989">
    <property type="component" value="Chromosome"/>
</dbReference>
<keyword evidence="3" id="KW-0732">Signal</keyword>
<evidence type="ECO:0000313" key="6">
    <source>
        <dbReference type="Proteomes" id="UP001354989"/>
    </source>
</evidence>
<dbReference type="EMBL" id="AP025292">
    <property type="protein sequence ID" value="BDD00294.1"/>
    <property type="molecule type" value="Genomic_DNA"/>
</dbReference>
<dbReference type="Pfam" id="PF00691">
    <property type="entry name" value="OmpA"/>
    <property type="match status" value="1"/>
</dbReference>
<dbReference type="CDD" id="cd07185">
    <property type="entry name" value="OmpA_C-like"/>
    <property type="match status" value="1"/>
</dbReference>
<feature type="signal peptide" evidence="3">
    <location>
        <begin position="1"/>
        <end position="22"/>
    </location>
</feature>
<evidence type="ECO:0000256" key="3">
    <source>
        <dbReference type="SAM" id="SignalP"/>
    </source>
</evidence>
<dbReference type="PANTHER" id="PTHR30329">
    <property type="entry name" value="STATOR ELEMENT OF FLAGELLAR MOTOR COMPLEX"/>
    <property type="match status" value="1"/>
</dbReference>
<sequence length="252" mass="29200">MRFIFYLLIAILSLSCAEECKAQSFNQFSIRHKTRYHKPKRECKKGRKKKRVKYSARRKKVKATKKDYKVVVVSTPTEAPKSRVVTTPPVPQMSVPPTELKHQPELAKVSDRILPEPINPDHARIREMIDKREKSGGSPDEMVESLYFITGQDEFAYVNFDPFLIAVEYALRGAIVLVEGYTDSIGKEEDNLQLSMKRVRQIERLMIEIGVRDEQISVIGYGEENPTYDNSTEEGRQKNRRVDFKIFMPQNE</sequence>
<feature type="region of interest" description="Disordered" evidence="2">
    <location>
        <begin position="36"/>
        <end position="58"/>
    </location>
</feature>
<evidence type="ECO:0000256" key="2">
    <source>
        <dbReference type="SAM" id="MobiDB-lite"/>
    </source>
</evidence>
<reference evidence="5 6" key="1">
    <citation type="submission" date="2021-12" db="EMBL/GenBank/DDBJ databases">
        <title>Genome sequencing of bacteria with rrn-lacking chromosome and rrn-plasmid.</title>
        <authorList>
            <person name="Anda M."/>
            <person name="Iwasaki W."/>
        </authorList>
    </citation>
    <scope>NUCLEOTIDE SEQUENCE [LARGE SCALE GENOMIC DNA]</scope>
    <source>
        <strain evidence="5 6">NBRC 101262</strain>
    </source>
</reference>